<feature type="compositionally biased region" description="Basic and acidic residues" evidence="1">
    <location>
        <begin position="21"/>
        <end position="38"/>
    </location>
</feature>
<protein>
    <submittedName>
        <fullName evidence="2">Uncharacterized protein</fullName>
    </submittedName>
</protein>
<accession>A0A2P2NQA2</accession>
<proteinExistence type="predicted"/>
<dbReference type="EMBL" id="GGEC01064120">
    <property type="protein sequence ID" value="MBX44604.1"/>
    <property type="molecule type" value="Transcribed_RNA"/>
</dbReference>
<name>A0A2P2NQA2_RHIMU</name>
<evidence type="ECO:0000256" key="1">
    <source>
        <dbReference type="SAM" id="MobiDB-lite"/>
    </source>
</evidence>
<evidence type="ECO:0000313" key="2">
    <source>
        <dbReference type="EMBL" id="MBX44604.1"/>
    </source>
</evidence>
<sequence>MFRRRPRSRNSLTKTISLRKVAKEHTHKDKNKRGPEAL</sequence>
<organism evidence="2">
    <name type="scientific">Rhizophora mucronata</name>
    <name type="common">Asiatic mangrove</name>
    <dbReference type="NCBI Taxonomy" id="61149"/>
    <lineage>
        <taxon>Eukaryota</taxon>
        <taxon>Viridiplantae</taxon>
        <taxon>Streptophyta</taxon>
        <taxon>Embryophyta</taxon>
        <taxon>Tracheophyta</taxon>
        <taxon>Spermatophyta</taxon>
        <taxon>Magnoliopsida</taxon>
        <taxon>eudicotyledons</taxon>
        <taxon>Gunneridae</taxon>
        <taxon>Pentapetalae</taxon>
        <taxon>rosids</taxon>
        <taxon>fabids</taxon>
        <taxon>Malpighiales</taxon>
        <taxon>Rhizophoraceae</taxon>
        <taxon>Rhizophora</taxon>
    </lineage>
</organism>
<reference evidence="2" key="1">
    <citation type="submission" date="2018-02" db="EMBL/GenBank/DDBJ databases">
        <title>Rhizophora mucronata_Transcriptome.</title>
        <authorList>
            <person name="Meera S.P."/>
            <person name="Sreeshan A."/>
            <person name="Augustine A."/>
        </authorList>
    </citation>
    <scope>NUCLEOTIDE SEQUENCE</scope>
    <source>
        <tissue evidence="2">Leaf</tissue>
    </source>
</reference>
<feature type="region of interest" description="Disordered" evidence="1">
    <location>
        <begin position="1"/>
        <end position="38"/>
    </location>
</feature>
<dbReference type="AlphaFoldDB" id="A0A2P2NQA2"/>